<dbReference type="Proteomes" id="UP000198386">
    <property type="component" value="Unassembled WGS sequence"/>
</dbReference>
<gene>
    <name evidence="3" type="ORF">SAMN04488107_0048</name>
</gene>
<keyword evidence="1" id="KW-0175">Coiled coil</keyword>
<proteinExistence type="predicted"/>
<sequence length="266" mass="28752">MTTAALALAAANRTLTSADIRPGQVYPPRMRDVVAKDLVPQVEAFYAKEKAYYEAEKARLSAEADKVARQLADLEAEHARVEDGRHAIALFVDFAQSNDSPLHVDAVRIVGHTDSDKPSTGPDGGPGRESLTSDLAPPSTTPDSADARPPTAATPAADEPKPVRIARIMCREPQRSWRIQDLVPLLYNDPPGSLTGKRKKSRDDTVGTTLRRMTERGWAAHVGHRFSPTANTWELLAADEHGLAVAGNGHGDVETAPDREAMRIAT</sequence>
<evidence type="ECO:0000256" key="2">
    <source>
        <dbReference type="SAM" id="MobiDB-lite"/>
    </source>
</evidence>
<protein>
    <submittedName>
        <fullName evidence="3">Uncharacterized protein</fullName>
    </submittedName>
</protein>
<evidence type="ECO:0000313" key="3">
    <source>
        <dbReference type="EMBL" id="SNR82149.1"/>
    </source>
</evidence>
<feature type="coiled-coil region" evidence="1">
    <location>
        <begin position="57"/>
        <end position="84"/>
    </location>
</feature>
<dbReference type="AlphaFoldDB" id="A0A238ZGA3"/>
<reference evidence="4" key="1">
    <citation type="submission" date="2017-06" db="EMBL/GenBank/DDBJ databases">
        <authorList>
            <person name="Varghese N."/>
            <person name="Submissions S."/>
        </authorList>
    </citation>
    <scope>NUCLEOTIDE SEQUENCE [LARGE SCALE GENOMIC DNA]</scope>
    <source>
        <strain evidence="4">DSM 45423</strain>
    </source>
</reference>
<dbReference type="EMBL" id="FZOH01000001">
    <property type="protein sequence ID" value="SNR82149.1"/>
    <property type="molecule type" value="Genomic_DNA"/>
</dbReference>
<evidence type="ECO:0000313" key="4">
    <source>
        <dbReference type="Proteomes" id="UP000198386"/>
    </source>
</evidence>
<accession>A0A238ZGA3</accession>
<organism evidence="3 4">
    <name type="scientific">Geodermatophilus saharensis</name>
    <dbReference type="NCBI Taxonomy" id="1137994"/>
    <lineage>
        <taxon>Bacteria</taxon>
        <taxon>Bacillati</taxon>
        <taxon>Actinomycetota</taxon>
        <taxon>Actinomycetes</taxon>
        <taxon>Geodermatophilales</taxon>
        <taxon>Geodermatophilaceae</taxon>
        <taxon>Geodermatophilus</taxon>
    </lineage>
</organism>
<feature type="compositionally biased region" description="Low complexity" evidence="2">
    <location>
        <begin position="141"/>
        <end position="157"/>
    </location>
</feature>
<feature type="region of interest" description="Disordered" evidence="2">
    <location>
        <begin position="112"/>
        <end position="163"/>
    </location>
</feature>
<name>A0A238ZGA3_9ACTN</name>
<evidence type="ECO:0000256" key="1">
    <source>
        <dbReference type="SAM" id="Coils"/>
    </source>
</evidence>
<keyword evidence="4" id="KW-1185">Reference proteome</keyword>